<keyword evidence="3" id="KW-1185">Reference proteome</keyword>
<comment type="caution">
    <text evidence="2">The sequence shown here is derived from an EMBL/GenBank/DDBJ whole genome shotgun (WGS) entry which is preliminary data.</text>
</comment>
<accession>A0A9N7U0V6</accession>
<proteinExistence type="predicted"/>
<evidence type="ECO:0000256" key="1">
    <source>
        <dbReference type="SAM" id="MobiDB-lite"/>
    </source>
</evidence>
<dbReference type="AlphaFoldDB" id="A0A9N7U0V6"/>
<name>A0A9N7U0V6_PLEPL</name>
<gene>
    <name evidence="2" type="ORF">PLEPLA_LOCUS10533</name>
</gene>
<dbReference type="Proteomes" id="UP001153269">
    <property type="component" value="Unassembled WGS sequence"/>
</dbReference>
<protein>
    <submittedName>
        <fullName evidence="2">Uncharacterized protein</fullName>
    </submittedName>
</protein>
<reference evidence="2" key="1">
    <citation type="submission" date="2020-03" db="EMBL/GenBank/DDBJ databases">
        <authorList>
            <person name="Weist P."/>
        </authorList>
    </citation>
    <scope>NUCLEOTIDE SEQUENCE</scope>
</reference>
<evidence type="ECO:0000313" key="3">
    <source>
        <dbReference type="Proteomes" id="UP001153269"/>
    </source>
</evidence>
<sequence>MWNEVWGVRVWTGGGEISIKKGTAASKPEELRRQYPECGSLTKQRVLNAELLQPQAAVARLHTDAMFNGSERMAAAGKTTNASDPSRKETEAERGNNNVMI</sequence>
<feature type="region of interest" description="Disordered" evidence="1">
    <location>
        <begin position="74"/>
        <end position="101"/>
    </location>
</feature>
<feature type="compositionally biased region" description="Basic and acidic residues" evidence="1">
    <location>
        <begin position="85"/>
        <end position="94"/>
    </location>
</feature>
<dbReference type="EMBL" id="CADEAL010000598">
    <property type="protein sequence ID" value="CAB1422616.1"/>
    <property type="molecule type" value="Genomic_DNA"/>
</dbReference>
<organism evidence="2 3">
    <name type="scientific">Pleuronectes platessa</name>
    <name type="common">European plaice</name>
    <dbReference type="NCBI Taxonomy" id="8262"/>
    <lineage>
        <taxon>Eukaryota</taxon>
        <taxon>Metazoa</taxon>
        <taxon>Chordata</taxon>
        <taxon>Craniata</taxon>
        <taxon>Vertebrata</taxon>
        <taxon>Euteleostomi</taxon>
        <taxon>Actinopterygii</taxon>
        <taxon>Neopterygii</taxon>
        <taxon>Teleostei</taxon>
        <taxon>Neoteleostei</taxon>
        <taxon>Acanthomorphata</taxon>
        <taxon>Carangaria</taxon>
        <taxon>Pleuronectiformes</taxon>
        <taxon>Pleuronectoidei</taxon>
        <taxon>Pleuronectidae</taxon>
        <taxon>Pleuronectes</taxon>
    </lineage>
</organism>
<evidence type="ECO:0000313" key="2">
    <source>
        <dbReference type="EMBL" id="CAB1422616.1"/>
    </source>
</evidence>